<dbReference type="HAMAP" id="MF_00366">
    <property type="entry name" value="RNApol_bact_RpoZ"/>
    <property type="match status" value="1"/>
</dbReference>
<dbReference type="SMART" id="SM01409">
    <property type="entry name" value="RNA_pol_Rpb6"/>
    <property type="match status" value="1"/>
</dbReference>
<evidence type="ECO:0000256" key="3">
    <source>
        <dbReference type="ARBA" id="ARBA00013725"/>
    </source>
</evidence>
<dbReference type="InterPro" id="IPR003716">
    <property type="entry name" value="DNA-dir_RNA_pol_omega"/>
</dbReference>
<evidence type="ECO:0000256" key="7">
    <source>
        <dbReference type="ARBA" id="ARBA00023163"/>
    </source>
</evidence>
<name>A0A0R1W7W1_9LACO</name>
<evidence type="ECO:0000256" key="8">
    <source>
        <dbReference type="ARBA" id="ARBA00024694"/>
    </source>
</evidence>
<comment type="function">
    <text evidence="8 11">Promotes RNA polymerase assembly. Latches the N- and C-terminal regions of the beta' subunit thereby facilitating its interaction with the beta and alpha subunits.</text>
</comment>
<evidence type="ECO:0000256" key="11">
    <source>
        <dbReference type="HAMAP-Rule" id="MF_00366"/>
    </source>
</evidence>
<evidence type="ECO:0000256" key="1">
    <source>
        <dbReference type="ARBA" id="ARBA00006711"/>
    </source>
</evidence>
<dbReference type="PANTHER" id="PTHR34476:SF1">
    <property type="entry name" value="DNA-DIRECTED RNA POLYMERASE SUBUNIT OMEGA"/>
    <property type="match status" value="1"/>
</dbReference>
<reference evidence="13 14" key="1">
    <citation type="journal article" date="2015" name="Genome Announc.">
        <title>Expanding the biotechnology potential of lactobacilli through comparative genomics of 213 strains and associated genera.</title>
        <authorList>
            <person name="Sun Z."/>
            <person name="Harris H.M."/>
            <person name="McCann A."/>
            <person name="Guo C."/>
            <person name="Argimon S."/>
            <person name="Zhang W."/>
            <person name="Yang X."/>
            <person name="Jeffery I.B."/>
            <person name="Cooney J.C."/>
            <person name="Kagawa T.F."/>
            <person name="Liu W."/>
            <person name="Song Y."/>
            <person name="Salvetti E."/>
            <person name="Wrobel A."/>
            <person name="Rasinkangas P."/>
            <person name="Parkhill J."/>
            <person name="Rea M.C."/>
            <person name="O'Sullivan O."/>
            <person name="Ritari J."/>
            <person name="Douillard F.P."/>
            <person name="Paul Ross R."/>
            <person name="Yang R."/>
            <person name="Briner A.E."/>
            <person name="Felis G.E."/>
            <person name="de Vos W.M."/>
            <person name="Barrangou R."/>
            <person name="Klaenhammer T.R."/>
            <person name="Caufield P.W."/>
            <person name="Cui Y."/>
            <person name="Zhang H."/>
            <person name="O'Toole P.W."/>
        </authorList>
    </citation>
    <scope>NUCLEOTIDE SEQUENCE [LARGE SCALE GENOMIC DNA]</scope>
    <source>
        <strain evidence="13 14">DSM 17758</strain>
    </source>
</reference>
<evidence type="ECO:0000256" key="12">
    <source>
        <dbReference type="SAM" id="MobiDB-lite"/>
    </source>
</evidence>
<dbReference type="NCBIfam" id="TIGR00690">
    <property type="entry name" value="rpoZ"/>
    <property type="match status" value="1"/>
</dbReference>
<dbReference type="SUPFAM" id="SSF63562">
    <property type="entry name" value="RPB6/omega subunit-like"/>
    <property type="match status" value="1"/>
</dbReference>
<dbReference type="InterPro" id="IPR036161">
    <property type="entry name" value="RPB6/omega-like_sf"/>
</dbReference>
<protein>
    <recommendedName>
        <fullName evidence="3 11">DNA-directed RNA polymerase subunit omega</fullName>
        <shortName evidence="11">RNAP omega subunit</shortName>
        <ecNumber evidence="2 11">2.7.7.6</ecNumber>
    </recommendedName>
    <alternativeName>
        <fullName evidence="11">RNA polymerase omega subunit</fullName>
    </alternativeName>
    <alternativeName>
        <fullName evidence="9 11">Transcriptase subunit omega</fullName>
    </alternativeName>
</protein>
<keyword evidence="4 11" id="KW-0240">DNA-directed RNA polymerase</keyword>
<dbReference type="PATRIC" id="fig|1423735.3.peg.1028"/>
<dbReference type="Gene3D" id="3.90.940.10">
    <property type="match status" value="1"/>
</dbReference>
<evidence type="ECO:0000256" key="9">
    <source>
        <dbReference type="ARBA" id="ARBA00029924"/>
    </source>
</evidence>
<evidence type="ECO:0000256" key="4">
    <source>
        <dbReference type="ARBA" id="ARBA00022478"/>
    </source>
</evidence>
<dbReference type="GO" id="GO:0003677">
    <property type="term" value="F:DNA binding"/>
    <property type="evidence" value="ECO:0007669"/>
    <property type="project" value="UniProtKB-UniRule"/>
</dbReference>
<dbReference type="STRING" id="1423735.FC15_GL000989"/>
<dbReference type="Proteomes" id="UP000051315">
    <property type="component" value="Unassembled WGS sequence"/>
</dbReference>
<comment type="caution">
    <text evidence="13">The sequence shown here is derived from an EMBL/GenBank/DDBJ whole genome shotgun (WGS) entry which is preliminary data.</text>
</comment>
<comment type="similarity">
    <text evidence="1 11">Belongs to the RNA polymerase subunit omega family.</text>
</comment>
<feature type="compositionally biased region" description="Basic and acidic residues" evidence="12">
    <location>
        <begin position="66"/>
        <end position="99"/>
    </location>
</feature>
<keyword evidence="5 11" id="KW-0808">Transferase</keyword>
<dbReference type="PANTHER" id="PTHR34476">
    <property type="entry name" value="DNA-DIRECTED RNA POLYMERASE SUBUNIT OMEGA"/>
    <property type="match status" value="1"/>
</dbReference>
<comment type="catalytic activity">
    <reaction evidence="10 11">
        <text>RNA(n) + a ribonucleoside 5'-triphosphate = RNA(n+1) + diphosphate</text>
        <dbReference type="Rhea" id="RHEA:21248"/>
        <dbReference type="Rhea" id="RHEA-COMP:14527"/>
        <dbReference type="Rhea" id="RHEA-COMP:17342"/>
        <dbReference type="ChEBI" id="CHEBI:33019"/>
        <dbReference type="ChEBI" id="CHEBI:61557"/>
        <dbReference type="ChEBI" id="CHEBI:140395"/>
        <dbReference type="EC" id="2.7.7.6"/>
    </reaction>
</comment>
<evidence type="ECO:0000313" key="14">
    <source>
        <dbReference type="Proteomes" id="UP000051315"/>
    </source>
</evidence>
<keyword evidence="6 11" id="KW-0548">Nucleotidyltransferase</keyword>
<dbReference type="EC" id="2.7.7.6" evidence="2 11"/>
<dbReference type="Pfam" id="PF01192">
    <property type="entry name" value="RNA_pol_Rpb6"/>
    <property type="match status" value="1"/>
</dbReference>
<dbReference type="GO" id="GO:0003899">
    <property type="term" value="F:DNA-directed RNA polymerase activity"/>
    <property type="evidence" value="ECO:0007669"/>
    <property type="project" value="UniProtKB-UniRule"/>
</dbReference>
<dbReference type="AlphaFoldDB" id="A0A0R1W7W1"/>
<evidence type="ECO:0000256" key="2">
    <source>
        <dbReference type="ARBA" id="ARBA00012418"/>
    </source>
</evidence>
<evidence type="ECO:0000256" key="6">
    <source>
        <dbReference type="ARBA" id="ARBA00022695"/>
    </source>
</evidence>
<dbReference type="EMBL" id="AZFX01000003">
    <property type="protein sequence ID" value="KRM13818.1"/>
    <property type="molecule type" value="Genomic_DNA"/>
</dbReference>
<dbReference type="GO" id="GO:0000428">
    <property type="term" value="C:DNA-directed RNA polymerase complex"/>
    <property type="evidence" value="ECO:0007669"/>
    <property type="project" value="UniProtKB-KW"/>
</dbReference>
<sequence>MISYPSIDKLLSKVDSRYSLAILAAKRAHQIETGSFEMLDDYKSSKTVGMALEEISAGKITIDPHSDLKEAEAEAIDQKAQEDEAIQADRDAKQKKQASDDSQANE</sequence>
<keyword evidence="7 11" id="KW-0804">Transcription</keyword>
<organism evidence="13 14">
    <name type="scientific">Lapidilactobacillus concavus DSM 17758</name>
    <dbReference type="NCBI Taxonomy" id="1423735"/>
    <lineage>
        <taxon>Bacteria</taxon>
        <taxon>Bacillati</taxon>
        <taxon>Bacillota</taxon>
        <taxon>Bacilli</taxon>
        <taxon>Lactobacillales</taxon>
        <taxon>Lactobacillaceae</taxon>
        <taxon>Lapidilactobacillus</taxon>
    </lineage>
</organism>
<proteinExistence type="inferred from homology"/>
<dbReference type="InterPro" id="IPR006110">
    <property type="entry name" value="Pol_omega/Rpo6/RPB6"/>
</dbReference>
<dbReference type="GO" id="GO:0006351">
    <property type="term" value="P:DNA-templated transcription"/>
    <property type="evidence" value="ECO:0007669"/>
    <property type="project" value="UniProtKB-UniRule"/>
</dbReference>
<keyword evidence="14" id="KW-1185">Reference proteome</keyword>
<accession>A0A0R1W7W1</accession>
<feature type="region of interest" description="Disordered" evidence="12">
    <location>
        <begin position="66"/>
        <end position="106"/>
    </location>
</feature>
<evidence type="ECO:0000256" key="5">
    <source>
        <dbReference type="ARBA" id="ARBA00022679"/>
    </source>
</evidence>
<evidence type="ECO:0000256" key="10">
    <source>
        <dbReference type="ARBA" id="ARBA00048552"/>
    </source>
</evidence>
<dbReference type="OrthoDB" id="9815459at2"/>
<evidence type="ECO:0000313" key="13">
    <source>
        <dbReference type="EMBL" id="KRM13818.1"/>
    </source>
</evidence>
<gene>
    <name evidence="11" type="primary">rpoZ</name>
    <name evidence="13" type="ORF">FC15_GL000989</name>
</gene>
<comment type="subunit">
    <text evidence="11">The RNAP catalytic core consists of 2 alpha, 1 beta, 1 beta' and 1 omega subunit. When a sigma factor is associated with the core the holoenzyme is formed, which can initiate transcription.</text>
</comment>